<dbReference type="GO" id="GO:0047553">
    <property type="term" value="F:2-oxoglutarate synthase activity"/>
    <property type="evidence" value="ECO:0007669"/>
    <property type="project" value="UniProtKB-ARBA"/>
</dbReference>
<dbReference type="NCBIfam" id="NF005040">
    <property type="entry name" value="PRK06457.1"/>
    <property type="match status" value="1"/>
</dbReference>
<dbReference type="Proteomes" id="UP000273443">
    <property type="component" value="Chromosome"/>
</dbReference>
<reference evidence="13" key="5">
    <citation type="submission" date="2018-10" db="EMBL/GenBank/DDBJ databases">
        <authorList>
            <person name="McCarthy S."/>
            <person name="Gradnigo J."/>
            <person name="Johnson T."/>
            <person name="Payne S."/>
            <person name="Lipzen A."/>
            <person name="Schackwitz W."/>
            <person name="Martin J."/>
            <person name="Moriyama E."/>
            <person name="Blum P."/>
        </authorList>
    </citation>
    <scope>NUCLEOTIDE SEQUENCE</scope>
    <source>
        <strain evidence="11">SARC-B</strain>
        <strain evidence="12">SARC-C</strain>
        <strain evidence="13">SULA</strain>
    </source>
</reference>
<reference evidence="22 23" key="1">
    <citation type="journal article" date="2015" name="Genome Announc.">
        <title>Complete Genome Sequence of Sulfolobus solfataricus Strain 98/2 and Evolved Derivatives.</title>
        <authorList>
            <person name="McCarthy S."/>
            <person name="Gradnigo J."/>
            <person name="Johnson T."/>
            <person name="Payne S."/>
            <person name="Lipzen A."/>
            <person name="Martin J."/>
            <person name="Schackwitz W."/>
            <person name="Moriyama E."/>
            <person name="Blum P."/>
        </authorList>
    </citation>
    <scope>NUCLEOTIDE SEQUENCE [LARGE SCALE GENOMIC DNA]</scope>
    <source>
        <strain evidence="22">98/2 SULC</strain>
        <strain evidence="11">SARC-B</strain>
        <strain evidence="12">SARC-C</strain>
        <strain evidence="13 24">SULA</strain>
        <strain evidence="23">SULB</strain>
    </source>
</reference>
<gene>
    <name evidence="21" type="ORF">SSOP1_1041</name>
    <name evidence="13" type="ORF">SULA_2018</name>
    <name evidence="11" type="ORF">SULB_2019</name>
    <name evidence="12" type="ORF">SULC_2017</name>
    <name evidence="14" type="ORF">SULG_10155</name>
    <name evidence="15" type="ORF">SULH_10155</name>
    <name evidence="16" type="ORF">SULI_10155</name>
    <name evidence="17" type="ORF">SULM_10145</name>
    <name evidence="18" type="ORF">SULN_10145</name>
    <name evidence="19" type="ORF">SULO_10155</name>
    <name evidence="20" type="ORF">SULZ_10090</name>
</gene>
<dbReference type="Proteomes" id="UP000076770">
    <property type="component" value="Chromosome i"/>
</dbReference>
<dbReference type="Proteomes" id="UP000273194">
    <property type="component" value="Chromosome"/>
</dbReference>
<dbReference type="KEGG" id="ssoa:SULA_2018"/>
<dbReference type="RefSeq" id="WP_009989226.1">
    <property type="nucleotide sequence ID" value="NZ_CP011055.2"/>
</dbReference>
<dbReference type="InterPro" id="IPR029035">
    <property type="entry name" value="DHS-like_NAD/FAD-binding_dom"/>
</dbReference>
<dbReference type="Proteomes" id="UP000033085">
    <property type="component" value="Chromosome"/>
</dbReference>
<dbReference type="EMBL" id="CP033239">
    <property type="protein sequence ID" value="AZF79182.1"/>
    <property type="molecule type" value="Genomic_DNA"/>
</dbReference>
<comment type="catalytic activity">
    <reaction evidence="6">
        <text>a 2-oxocarboxylate + 2 oxidized [2Fe-2S]-[ferredoxin] + CoA = an acyl-CoA + 2 reduced [2Fe-2S]-[ferredoxin] + CO2 + H(+)</text>
        <dbReference type="Rhea" id="RHEA:42316"/>
        <dbReference type="Rhea" id="RHEA-COMP:10000"/>
        <dbReference type="Rhea" id="RHEA-COMP:10001"/>
        <dbReference type="ChEBI" id="CHEBI:15378"/>
        <dbReference type="ChEBI" id="CHEBI:16526"/>
        <dbReference type="ChEBI" id="CHEBI:33737"/>
        <dbReference type="ChEBI" id="CHEBI:33738"/>
        <dbReference type="ChEBI" id="CHEBI:35179"/>
        <dbReference type="ChEBI" id="CHEBI:57287"/>
        <dbReference type="ChEBI" id="CHEBI:58342"/>
        <dbReference type="EC" id="1.2.7.11"/>
    </reaction>
</comment>
<protein>
    <recommendedName>
        <fullName evidence="4">2-oxoacid oxidoreductase (ferredoxin)</fullName>
        <ecNumber evidence="4">1.2.7.11</ecNumber>
    </recommendedName>
</protein>
<dbReference type="Proteomes" id="UP000278715">
    <property type="component" value="Chromosome"/>
</dbReference>
<dbReference type="EMBL" id="CP033238">
    <property type="protein sequence ID" value="AZF76574.1"/>
    <property type="molecule type" value="Genomic_DNA"/>
</dbReference>
<dbReference type="InterPro" id="IPR029061">
    <property type="entry name" value="THDP-binding"/>
</dbReference>
<dbReference type="InterPro" id="IPR047212">
    <property type="entry name" value="TPP_POXB-like"/>
</dbReference>
<evidence type="ECO:0000313" key="30">
    <source>
        <dbReference type="Proteomes" id="UP000275843"/>
    </source>
</evidence>
<dbReference type="EMBL" id="LT549890">
    <property type="protein sequence ID" value="SAI84595.1"/>
    <property type="molecule type" value="Genomic_DNA"/>
</dbReference>
<evidence type="ECO:0000313" key="25">
    <source>
        <dbReference type="Proteomes" id="UP000076770"/>
    </source>
</evidence>
<dbReference type="Proteomes" id="UP000282269">
    <property type="component" value="Chromosome"/>
</dbReference>
<evidence type="ECO:0000256" key="3">
    <source>
        <dbReference type="ARBA" id="ARBA00011631"/>
    </source>
</evidence>
<evidence type="ECO:0000313" key="16">
    <source>
        <dbReference type="EMBL" id="AZF73951.1"/>
    </source>
</evidence>
<comment type="function">
    <text evidence="1">Catalyzes the coenzyme A-dependent oxidative decarboxylation of different 2-oxoacids such as 2-oxoglutarate, pyruvate and 2-oxobutyrate to form their CoA derivatives.</text>
</comment>
<evidence type="ECO:0000313" key="32">
    <source>
        <dbReference type="Proteomes" id="UP000282269"/>
    </source>
</evidence>
<evidence type="ECO:0000313" key="11">
    <source>
        <dbReference type="EMBL" id="AKA74230.1"/>
    </source>
</evidence>
<dbReference type="EMBL" id="CP033236">
    <property type="protein sequence ID" value="AZF71331.1"/>
    <property type="molecule type" value="Genomic_DNA"/>
</dbReference>
<dbReference type="InterPro" id="IPR011766">
    <property type="entry name" value="TPP_enzyme_TPP-bd"/>
</dbReference>
<dbReference type="EMBL" id="CP011055">
    <property type="protein sequence ID" value="AKA74230.1"/>
    <property type="molecule type" value="Genomic_DNA"/>
</dbReference>
<evidence type="ECO:0000313" key="15">
    <source>
        <dbReference type="EMBL" id="AZF71331.1"/>
    </source>
</evidence>
<dbReference type="KEGG" id="ssof:SULC_2017"/>
<reference evidence="26 27" key="4">
    <citation type="journal article" date="2018" name="Proc. Natl. Acad. Sci. U.S.A.">
        <title>Nonmutational mechanism of inheritance in the Archaeon Sulfolobus solfataricus.</title>
        <authorList>
            <person name="Payne S."/>
            <person name="McCarthy S."/>
            <person name="Johnson T."/>
            <person name="North E."/>
            <person name="Blum P."/>
        </authorList>
    </citation>
    <scope>NUCLEOTIDE SEQUENCE [LARGE SCALE GENOMIC DNA]</scope>
    <source>
        <strain evidence="15 26">SARC-H</strain>
        <strain evidence="16 30">SARC-I</strain>
        <strain evidence="18 31">SARC-N</strain>
        <strain evidence="19 32">SARC-O</strain>
        <strain evidence="20 27">SUL120</strain>
        <strain evidence="14 28">SULG</strain>
        <strain evidence="17 29">SULM</strain>
    </source>
</reference>
<feature type="domain" description="Thiamine pyrophosphate enzyme central" evidence="8">
    <location>
        <begin position="187"/>
        <end position="309"/>
    </location>
</feature>
<dbReference type="GO" id="GO:0019164">
    <property type="term" value="F:pyruvate synthase activity"/>
    <property type="evidence" value="ECO:0007669"/>
    <property type="project" value="UniProtKB-ARBA"/>
</dbReference>
<comment type="subunit">
    <text evidence="3">Heterodimer composed of an alpha and a beta subunit.</text>
</comment>
<evidence type="ECO:0000313" key="22">
    <source>
        <dbReference type="Proteomes" id="UP000033057"/>
    </source>
</evidence>
<keyword evidence="13" id="KW-0670">Pyruvate</keyword>
<organism evidence="13 24">
    <name type="scientific">Saccharolobus solfataricus</name>
    <name type="common">Sulfolobus solfataricus</name>
    <dbReference type="NCBI Taxonomy" id="2287"/>
    <lineage>
        <taxon>Archaea</taxon>
        <taxon>Thermoproteota</taxon>
        <taxon>Thermoprotei</taxon>
        <taxon>Sulfolobales</taxon>
        <taxon>Sulfolobaceae</taxon>
        <taxon>Saccharolobus</taxon>
    </lineage>
</organism>
<dbReference type="Pfam" id="PF00205">
    <property type="entry name" value="TPP_enzyme_M"/>
    <property type="match status" value="1"/>
</dbReference>
<evidence type="ECO:0000313" key="28">
    <source>
        <dbReference type="Proteomes" id="UP000273194"/>
    </source>
</evidence>
<dbReference type="FunFam" id="3.40.50.970:FF:000007">
    <property type="entry name" value="Acetolactate synthase"/>
    <property type="match status" value="1"/>
</dbReference>
<dbReference type="EMBL" id="CP033235">
    <property type="protein sequence ID" value="AZF68711.1"/>
    <property type="molecule type" value="Genomic_DNA"/>
</dbReference>
<evidence type="ECO:0000313" key="18">
    <source>
        <dbReference type="EMBL" id="AZF79182.1"/>
    </source>
</evidence>
<accession>A0A0E3KD23</accession>
<evidence type="ECO:0000313" key="14">
    <source>
        <dbReference type="EMBL" id="AZF68711.1"/>
    </source>
</evidence>
<dbReference type="CDD" id="cd02014">
    <property type="entry name" value="TPP_POX"/>
    <property type="match status" value="1"/>
</dbReference>
<reference evidence="25" key="2">
    <citation type="submission" date="2016-04" db="EMBL/GenBank/DDBJ databases">
        <authorList>
            <person name="Shah S.A."/>
            <person name="Garrett R.A."/>
        </authorList>
    </citation>
    <scope>NUCLEOTIDE SEQUENCE [LARGE SCALE GENOMIC DNA]</scope>
    <source>
        <strain evidence="25">ATCC 35091 / DSM 1616 / JCM 8930 / NBRC 15331 / P1</strain>
    </source>
</reference>
<dbReference type="KEGG" id="ssol:SULB_2019"/>
<dbReference type="EMBL" id="CP011056">
    <property type="protein sequence ID" value="AKA76928.1"/>
    <property type="molecule type" value="Genomic_DNA"/>
</dbReference>
<dbReference type="Pfam" id="PF02776">
    <property type="entry name" value="TPP_enzyme_N"/>
    <property type="match status" value="1"/>
</dbReference>
<feature type="domain" description="Thiamine pyrophosphate enzyme N-terminal TPP-binding" evidence="10">
    <location>
        <begin position="4"/>
        <end position="115"/>
    </location>
</feature>
<dbReference type="Gene3D" id="3.40.50.1220">
    <property type="entry name" value="TPP-binding domain"/>
    <property type="match status" value="1"/>
</dbReference>
<dbReference type="Gene3D" id="3.40.50.970">
    <property type="match status" value="2"/>
</dbReference>
<dbReference type="Proteomes" id="UP000269431">
    <property type="component" value="Chromosome"/>
</dbReference>
<dbReference type="SUPFAM" id="SSF52518">
    <property type="entry name" value="Thiamin diphosphate-binding fold (THDP-binding)"/>
    <property type="match status" value="2"/>
</dbReference>
<dbReference type="EMBL" id="CP033237">
    <property type="protein sequence ID" value="AZF73951.1"/>
    <property type="molecule type" value="Genomic_DNA"/>
</dbReference>
<evidence type="ECO:0000313" key="27">
    <source>
        <dbReference type="Proteomes" id="UP000269431"/>
    </source>
</evidence>
<dbReference type="EMBL" id="CP033241">
    <property type="protein sequence ID" value="AZF84362.1"/>
    <property type="molecule type" value="Genomic_DNA"/>
</dbReference>
<dbReference type="GeneID" id="7809082"/>
<dbReference type="Proteomes" id="UP000267993">
    <property type="component" value="Chromosome"/>
</dbReference>
<dbReference type="InterPro" id="IPR012000">
    <property type="entry name" value="Thiamin_PyroP_enz_cen_dom"/>
</dbReference>
<evidence type="ECO:0000256" key="2">
    <source>
        <dbReference type="ARBA" id="ARBA00007812"/>
    </source>
</evidence>
<dbReference type="EMBL" id="CP011057">
    <property type="protein sequence ID" value="AKA79620.1"/>
    <property type="molecule type" value="Genomic_DNA"/>
</dbReference>
<dbReference type="SUPFAM" id="SSF52467">
    <property type="entry name" value="DHS-like NAD/FAD-binding domain"/>
    <property type="match status" value="1"/>
</dbReference>
<dbReference type="Pfam" id="PF02775">
    <property type="entry name" value="TPP_enzyme_C"/>
    <property type="match status" value="1"/>
</dbReference>
<evidence type="ECO:0000256" key="6">
    <source>
        <dbReference type="ARBA" id="ARBA00048893"/>
    </source>
</evidence>
<dbReference type="PANTHER" id="PTHR42981:SF2">
    <property type="entry name" value="PYRUVATE DEHYDROGENASE [UBIQUINONE]"/>
    <property type="match status" value="1"/>
</dbReference>
<feature type="domain" description="Thiamine pyrophosphate enzyme TPP-binding" evidence="9">
    <location>
        <begin position="369"/>
        <end position="515"/>
    </location>
</feature>
<evidence type="ECO:0000313" key="29">
    <source>
        <dbReference type="Proteomes" id="UP000273443"/>
    </source>
</evidence>
<dbReference type="OrthoDB" id="6837at2157"/>
<dbReference type="InterPro" id="IPR047210">
    <property type="entry name" value="TPP_PYR_POXB-like"/>
</dbReference>
<reference evidence="21" key="3">
    <citation type="submission" date="2016-04" db="EMBL/GenBank/DDBJ databases">
        <authorList>
            <person name="Evans L.H."/>
            <person name="Alamgir A."/>
            <person name="Owens N."/>
            <person name="Weber N.D."/>
            <person name="Virtaneva K."/>
            <person name="Barbian K."/>
            <person name="Babar A."/>
            <person name="Rosenke K."/>
        </authorList>
    </citation>
    <scope>NUCLEOTIDE SEQUENCE</scope>
    <source>
        <strain evidence="21">P1</strain>
    </source>
</reference>
<evidence type="ECO:0000313" key="21">
    <source>
        <dbReference type="EMBL" id="SAI84595.1"/>
    </source>
</evidence>
<dbReference type="Proteomes" id="UP000275843">
    <property type="component" value="Chromosome"/>
</dbReference>
<proteinExistence type="inferred from homology"/>
<evidence type="ECO:0000259" key="10">
    <source>
        <dbReference type="Pfam" id="PF02776"/>
    </source>
</evidence>
<evidence type="ECO:0000256" key="1">
    <source>
        <dbReference type="ARBA" id="ARBA00003908"/>
    </source>
</evidence>
<evidence type="ECO:0000259" key="9">
    <source>
        <dbReference type="Pfam" id="PF02775"/>
    </source>
</evidence>
<evidence type="ECO:0000313" key="20">
    <source>
        <dbReference type="EMBL" id="AZF84362.1"/>
    </source>
</evidence>
<evidence type="ECO:0000313" key="19">
    <source>
        <dbReference type="EMBL" id="AZF81787.1"/>
    </source>
</evidence>
<dbReference type="CDD" id="cd07039">
    <property type="entry name" value="TPP_PYR_POX"/>
    <property type="match status" value="1"/>
</dbReference>
<evidence type="ECO:0000256" key="7">
    <source>
        <dbReference type="RuleBase" id="RU362132"/>
    </source>
</evidence>
<evidence type="ECO:0000256" key="5">
    <source>
        <dbReference type="ARBA" id="ARBA00023052"/>
    </source>
</evidence>
<dbReference type="Proteomes" id="UP000033057">
    <property type="component" value="Chromosome"/>
</dbReference>
<evidence type="ECO:0000313" key="23">
    <source>
        <dbReference type="Proteomes" id="UP000033085"/>
    </source>
</evidence>
<evidence type="ECO:0000259" key="8">
    <source>
        <dbReference type="Pfam" id="PF00205"/>
    </source>
</evidence>
<dbReference type="AlphaFoldDB" id="A0A0E3KD23"/>
<dbReference type="EC" id="1.2.7.11" evidence="4"/>
<evidence type="ECO:0000313" key="24">
    <source>
        <dbReference type="Proteomes" id="UP000033106"/>
    </source>
</evidence>
<dbReference type="InterPro" id="IPR012001">
    <property type="entry name" value="Thiamin_PyroP_enz_TPP-bd_dom"/>
</dbReference>
<comment type="similarity">
    <text evidence="2 7">Belongs to the TPP enzyme family.</text>
</comment>
<evidence type="ECO:0000313" key="13">
    <source>
        <dbReference type="EMBL" id="AKA79620.1"/>
    </source>
</evidence>
<name>A0A0E3KD23_SACSO</name>
<evidence type="ECO:0000313" key="12">
    <source>
        <dbReference type="EMBL" id="AKA76928.1"/>
    </source>
</evidence>
<dbReference type="GO" id="GO:0018491">
    <property type="term" value="F:2-oxobutyrate synthase activity"/>
    <property type="evidence" value="ECO:0007669"/>
    <property type="project" value="UniProtKB-ARBA"/>
</dbReference>
<dbReference type="PANTHER" id="PTHR42981">
    <property type="entry name" value="PYRUVATE DEHYDROGENASE [UBIQUINONE]"/>
    <property type="match status" value="1"/>
</dbReference>
<evidence type="ECO:0000313" key="26">
    <source>
        <dbReference type="Proteomes" id="UP000267993"/>
    </source>
</evidence>
<sequence>MPSVAEVIIRVLEDNGIQRIYGIPGDSIDPLVDAIRKSKVKYVQVRHEEGAALAASVEAKITGKPSACMGTSGPGSIHLLNGLYDAKMDHAPVIALTGQVESDMIGHDYFQEVNLTKLFDDVAVYNQILINPENAEYIIRRAIREAISKRGVAHINLPVDILRKSSEYKGSKNTEVGKVKYSIDFSRAKELIKESEKPVLLIGGGTRGLGKEINRFAEKIGAPIIYTLNGKGILPDLDPKVMGGIGLLGTKPSIEAMDKADLLIMLGASFPYVNFLNKSAKVIQVDIDNSNIGKRLDVNLSYPIPVAEFLNIDIEEKSDKYYEELKGKKEDWLDSISKQENSLDKPMKPQRVAYIVSQKCKKDAVIVTDTGNVTMWTARHFRASGEQTFIFSAWLGSMGIGVPGSVGASFAVENKRQVISFVGDGGFTMTMMEMITAKKYDLPVKIIVYNNSKLGMIKFEQEVMGYPEWGVDLYNPDFTKIAESIGFKGFRLEEPKEAEEIIEDFLNTKGQALLDAIVDPNERPMPPKLTFKQAGEYVLSIFREKLEGI</sequence>
<dbReference type="PATRIC" id="fig|2287.6.peg.2066"/>
<dbReference type="GO" id="GO:0030976">
    <property type="term" value="F:thiamine pyrophosphate binding"/>
    <property type="evidence" value="ECO:0007669"/>
    <property type="project" value="InterPro"/>
</dbReference>
<dbReference type="OMA" id="YEATHEC"/>
<keyword evidence="5 7" id="KW-0786">Thiamine pyrophosphate</keyword>
<dbReference type="InterPro" id="IPR047211">
    <property type="entry name" value="POXB-like"/>
</dbReference>
<evidence type="ECO:0000313" key="17">
    <source>
        <dbReference type="EMBL" id="AZF76574.1"/>
    </source>
</evidence>
<evidence type="ECO:0000256" key="4">
    <source>
        <dbReference type="ARBA" id="ARBA00012691"/>
    </source>
</evidence>
<dbReference type="EMBL" id="CP033240">
    <property type="protein sequence ID" value="AZF81787.1"/>
    <property type="molecule type" value="Genomic_DNA"/>
</dbReference>
<dbReference type="GO" id="GO:0000287">
    <property type="term" value="F:magnesium ion binding"/>
    <property type="evidence" value="ECO:0007669"/>
    <property type="project" value="InterPro"/>
</dbReference>
<dbReference type="Proteomes" id="UP000033106">
    <property type="component" value="Chromosome"/>
</dbReference>
<evidence type="ECO:0000313" key="31">
    <source>
        <dbReference type="Proteomes" id="UP000278715"/>
    </source>
</evidence>